<dbReference type="Proteomes" id="UP000007322">
    <property type="component" value="Chromosome 1"/>
</dbReference>
<dbReference type="AlphaFoldDB" id="G2Q5E4"/>
<organism evidence="1 2">
    <name type="scientific">Thermothelomyces thermophilus (strain ATCC 42464 / BCRC 31852 / DSM 1799)</name>
    <name type="common">Sporotrichum thermophile</name>
    <dbReference type="NCBI Taxonomy" id="573729"/>
    <lineage>
        <taxon>Eukaryota</taxon>
        <taxon>Fungi</taxon>
        <taxon>Dikarya</taxon>
        <taxon>Ascomycota</taxon>
        <taxon>Pezizomycotina</taxon>
        <taxon>Sordariomycetes</taxon>
        <taxon>Sordariomycetidae</taxon>
        <taxon>Sordariales</taxon>
        <taxon>Chaetomiaceae</taxon>
        <taxon>Thermothelomyces</taxon>
    </lineage>
</organism>
<sequence>MDGKGILATDNLAVTAHPRWSHISVLDVSSNGTQFAELIWIDPAIWDKRTAFANSLPAL</sequence>
<feature type="non-terminal residue" evidence="1">
    <location>
        <position position="59"/>
    </location>
</feature>
<keyword evidence="2" id="KW-1185">Reference proteome</keyword>
<dbReference type="RefSeq" id="XP_003659020.1">
    <property type="nucleotide sequence ID" value="XM_003658972.1"/>
</dbReference>
<evidence type="ECO:0000313" key="2">
    <source>
        <dbReference type="Proteomes" id="UP000007322"/>
    </source>
</evidence>
<dbReference type="GeneID" id="11508740"/>
<proteinExistence type="predicted"/>
<dbReference type="STRING" id="573729.G2Q5E4"/>
<protein>
    <submittedName>
        <fullName evidence="1">Uncharacterized protein</fullName>
    </submittedName>
</protein>
<dbReference type="OrthoDB" id="1046782at2759"/>
<dbReference type="EMBL" id="CP003002">
    <property type="protein sequence ID" value="AEO53775.1"/>
    <property type="molecule type" value="Genomic_DNA"/>
</dbReference>
<dbReference type="KEGG" id="mtm:MYCTH_2295563"/>
<reference evidence="1 2" key="1">
    <citation type="journal article" date="2011" name="Nat. Biotechnol.">
        <title>Comparative genomic analysis of the thermophilic biomass-degrading fungi Myceliophthora thermophila and Thielavia terrestris.</title>
        <authorList>
            <person name="Berka R.M."/>
            <person name="Grigoriev I.V."/>
            <person name="Otillar R."/>
            <person name="Salamov A."/>
            <person name="Grimwood J."/>
            <person name="Reid I."/>
            <person name="Ishmael N."/>
            <person name="John T."/>
            <person name="Darmond C."/>
            <person name="Moisan M.-C."/>
            <person name="Henrissat B."/>
            <person name="Coutinho P.M."/>
            <person name="Lombard V."/>
            <person name="Natvig D.O."/>
            <person name="Lindquist E."/>
            <person name="Schmutz J."/>
            <person name="Lucas S."/>
            <person name="Harris P."/>
            <person name="Powlowski J."/>
            <person name="Bellemare A."/>
            <person name="Taylor D."/>
            <person name="Butler G."/>
            <person name="de Vries R.P."/>
            <person name="Allijn I.E."/>
            <person name="van den Brink J."/>
            <person name="Ushinsky S."/>
            <person name="Storms R."/>
            <person name="Powell A.J."/>
            <person name="Paulsen I.T."/>
            <person name="Elbourne L.D.H."/>
            <person name="Baker S.E."/>
            <person name="Magnuson J."/>
            <person name="LaBoissiere S."/>
            <person name="Clutterbuck A.J."/>
            <person name="Martinez D."/>
            <person name="Wogulis M."/>
            <person name="de Leon A.L."/>
            <person name="Rey M.W."/>
            <person name="Tsang A."/>
        </authorList>
    </citation>
    <scope>NUCLEOTIDE SEQUENCE [LARGE SCALE GENOMIC DNA]</scope>
    <source>
        <strain evidence="2">ATCC 42464 / BCRC 31852 / DSM 1799</strain>
    </source>
</reference>
<gene>
    <name evidence="1" type="ORF">MYCTH_2295563</name>
</gene>
<accession>G2Q5E4</accession>
<dbReference type="VEuPathDB" id="FungiDB:MYCTH_2295563"/>
<dbReference type="HOGENOM" id="CLU_2967562_0_0_1"/>
<evidence type="ECO:0000313" key="1">
    <source>
        <dbReference type="EMBL" id="AEO53775.1"/>
    </source>
</evidence>
<dbReference type="InParanoid" id="G2Q5E4"/>
<name>G2Q5E4_THET4</name>